<evidence type="ECO:0000259" key="12">
    <source>
        <dbReference type="SMART" id="SM00836"/>
    </source>
</evidence>
<keyword evidence="5 10" id="KW-0547">Nucleotide-binding</keyword>
<proteinExistence type="inferred from homology"/>
<organism evidence="14 15">
    <name type="scientific">Anoxybacter fermentans</name>
    <dbReference type="NCBI Taxonomy" id="1323375"/>
    <lineage>
        <taxon>Bacteria</taxon>
        <taxon>Bacillati</taxon>
        <taxon>Bacillota</taxon>
        <taxon>Clostridia</taxon>
        <taxon>Halanaerobiales</taxon>
        <taxon>Anoxybacter</taxon>
    </lineage>
</organism>
<evidence type="ECO:0000256" key="10">
    <source>
        <dbReference type="HAMAP-Rule" id="MF_00123"/>
    </source>
</evidence>
<feature type="short sequence motif" description="'HIGH' region" evidence="10">
    <location>
        <begin position="123"/>
        <end position="133"/>
    </location>
</feature>
<evidence type="ECO:0000256" key="1">
    <source>
        <dbReference type="ARBA" id="ARBA00004496"/>
    </source>
</evidence>
<dbReference type="PANTHER" id="PTHR11956">
    <property type="entry name" value="ARGINYL-TRNA SYNTHETASE"/>
    <property type="match status" value="1"/>
</dbReference>
<keyword evidence="7 10" id="KW-0648">Protein biosynthesis</keyword>
<dbReference type="Gene3D" id="3.30.1360.70">
    <property type="entry name" value="Arginyl tRNA synthetase N-terminal domain"/>
    <property type="match status" value="1"/>
</dbReference>
<evidence type="ECO:0000256" key="9">
    <source>
        <dbReference type="ARBA" id="ARBA00049339"/>
    </source>
</evidence>
<dbReference type="Pfam" id="PF05746">
    <property type="entry name" value="DALR_1"/>
    <property type="match status" value="1"/>
</dbReference>
<dbReference type="KEGG" id="aft:BBF96_12740"/>
<keyword evidence="8 10" id="KW-0030">Aminoacyl-tRNA synthetase</keyword>
<keyword evidence="6 10" id="KW-0067">ATP-binding</keyword>
<keyword evidence="4 10" id="KW-0436">Ligase</keyword>
<dbReference type="CDD" id="cd07956">
    <property type="entry name" value="Anticodon_Ia_Arg"/>
    <property type="match status" value="1"/>
</dbReference>
<dbReference type="GO" id="GO:0005737">
    <property type="term" value="C:cytoplasm"/>
    <property type="evidence" value="ECO:0007669"/>
    <property type="project" value="UniProtKB-SubCell"/>
</dbReference>
<evidence type="ECO:0000256" key="4">
    <source>
        <dbReference type="ARBA" id="ARBA00022598"/>
    </source>
</evidence>
<dbReference type="Gene3D" id="3.40.50.620">
    <property type="entry name" value="HUPs"/>
    <property type="match status" value="1"/>
</dbReference>
<dbReference type="Pfam" id="PF03485">
    <property type="entry name" value="Arg_tRNA_synt_N"/>
    <property type="match status" value="1"/>
</dbReference>
<protein>
    <recommendedName>
        <fullName evidence="10">Arginine--tRNA ligase</fullName>
        <ecNumber evidence="10">6.1.1.19</ecNumber>
    </recommendedName>
    <alternativeName>
        <fullName evidence="10">Arginyl-tRNA synthetase</fullName>
        <shortName evidence="10">ArgRS</shortName>
    </alternativeName>
</protein>
<dbReference type="NCBIfam" id="TIGR00456">
    <property type="entry name" value="argS"/>
    <property type="match status" value="1"/>
</dbReference>
<evidence type="ECO:0000313" key="15">
    <source>
        <dbReference type="Proteomes" id="UP000267250"/>
    </source>
</evidence>
<name>A0A3Q9HS68_9FIRM</name>
<gene>
    <name evidence="10" type="primary">argS</name>
    <name evidence="14" type="ORF">BBF96_12740</name>
</gene>
<comment type="catalytic activity">
    <reaction evidence="9 10">
        <text>tRNA(Arg) + L-arginine + ATP = L-arginyl-tRNA(Arg) + AMP + diphosphate</text>
        <dbReference type="Rhea" id="RHEA:20301"/>
        <dbReference type="Rhea" id="RHEA-COMP:9658"/>
        <dbReference type="Rhea" id="RHEA-COMP:9673"/>
        <dbReference type="ChEBI" id="CHEBI:30616"/>
        <dbReference type="ChEBI" id="CHEBI:32682"/>
        <dbReference type="ChEBI" id="CHEBI:33019"/>
        <dbReference type="ChEBI" id="CHEBI:78442"/>
        <dbReference type="ChEBI" id="CHEBI:78513"/>
        <dbReference type="ChEBI" id="CHEBI:456215"/>
        <dbReference type="EC" id="6.1.1.19"/>
    </reaction>
</comment>
<dbReference type="EC" id="6.1.1.19" evidence="10"/>
<dbReference type="SUPFAM" id="SSF52374">
    <property type="entry name" value="Nucleotidylyl transferase"/>
    <property type="match status" value="1"/>
</dbReference>
<dbReference type="FunFam" id="1.10.730.10:FF:000008">
    <property type="entry name" value="Arginine--tRNA ligase"/>
    <property type="match status" value="1"/>
</dbReference>
<dbReference type="InterPro" id="IPR036695">
    <property type="entry name" value="Arg-tRNA-synth_N_sf"/>
</dbReference>
<evidence type="ECO:0000256" key="8">
    <source>
        <dbReference type="ARBA" id="ARBA00023146"/>
    </source>
</evidence>
<dbReference type="GO" id="GO:0004814">
    <property type="term" value="F:arginine-tRNA ligase activity"/>
    <property type="evidence" value="ECO:0007669"/>
    <property type="project" value="UniProtKB-UniRule"/>
</dbReference>
<evidence type="ECO:0000256" key="7">
    <source>
        <dbReference type="ARBA" id="ARBA00022917"/>
    </source>
</evidence>
<dbReference type="Pfam" id="PF00750">
    <property type="entry name" value="tRNA-synt_1d"/>
    <property type="match status" value="1"/>
</dbReference>
<evidence type="ECO:0000259" key="13">
    <source>
        <dbReference type="SMART" id="SM01016"/>
    </source>
</evidence>
<dbReference type="HAMAP" id="MF_00123">
    <property type="entry name" value="Arg_tRNA_synth"/>
    <property type="match status" value="1"/>
</dbReference>
<dbReference type="OrthoDB" id="9805987at2"/>
<dbReference type="CDD" id="cd00671">
    <property type="entry name" value="ArgRS_core"/>
    <property type="match status" value="1"/>
</dbReference>
<evidence type="ECO:0000256" key="5">
    <source>
        <dbReference type="ARBA" id="ARBA00022741"/>
    </source>
</evidence>
<dbReference type="Gene3D" id="1.10.730.10">
    <property type="entry name" value="Isoleucyl-tRNA Synthetase, Domain 1"/>
    <property type="match status" value="1"/>
</dbReference>
<dbReference type="Proteomes" id="UP000267250">
    <property type="component" value="Chromosome"/>
</dbReference>
<dbReference type="AlphaFoldDB" id="A0A3Q9HS68"/>
<evidence type="ECO:0000313" key="14">
    <source>
        <dbReference type="EMBL" id="AZR74187.1"/>
    </source>
</evidence>
<dbReference type="GO" id="GO:0006420">
    <property type="term" value="P:arginyl-tRNA aminoacylation"/>
    <property type="evidence" value="ECO:0007669"/>
    <property type="project" value="UniProtKB-UniRule"/>
</dbReference>
<dbReference type="SUPFAM" id="SSF47323">
    <property type="entry name" value="Anticodon-binding domain of a subclass of class I aminoacyl-tRNA synthetases"/>
    <property type="match status" value="1"/>
</dbReference>
<dbReference type="InterPro" id="IPR001278">
    <property type="entry name" value="Arg-tRNA-ligase"/>
</dbReference>
<accession>A0A3Q9HS68</accession>
<dbReference type="InterPro" id="IPR009080">
    <property type="entry name" value="tRNAsynth_Ia_anticodon-bd"/>
</dbReference>
<dbReference type="PRINTS" id="PR01038">
    <property type="entry name" value="TRNASYNTHARG"/>
</dbReference>
<dbReference type="RefSeq" id="WP_127017543.1">
    <property type="nucleotide sequence ID" value="NZ_CP016379.1"/>
</dbReference>
<feature type="domain" description="Arginyl tRNA synthetase N-terminal" evidence="13">
    <location>
        <begin position="2"/>
        <end position="85"/>
    </location>
</feature>
<reference evidence="14 15" key="1">
    <citation type="submission" date="2016-07" db="EMBL/GenBank/DDBJ databases">
        <title>Genome and transcriptome analysis of iron-reducing fermentative bacteria Anoxybacter fermentans.</title>
        <authorList>
            <person name="Zeng X."/>
            <person name="Shao Z."/>
        </authorList>
    </citation>
    <scope>NUCLEOTIDE SEQUENCE [LARGE SCALE GENOMIC DNA]</scope>
    <source>
        <strain evidence="14 15">DY22613</strain>
    </source>
</reference>
<evidence type="ECO:0000256" key="6">
    <source>
        <dbReference type="ARBA" id="ARBA00022840"/>
    </source>
</evidence>
<evidence type="ECO:0000256" key="2">
    <source>
        <dbReference type="ARBA" id="ARBA00005594"/>
    </source>
</evidence>
<dbReference type="PANTHER" id="PTHR11956:SF5">
    <property type="entry name" value="ARGININE--TRNA LIGASE, CYTOPLASMIC"/>
    <property type="match status" value="1"/>
</dbReference>
<dbReference type="SMART" id="SM01016">
    <property type="entry name" value="Arg_tRNA_synt_N"/>
    <property type="match status" value="1"/>
</dbReference>
<keyword evidence="3 10" id="KW-0963">Cytoplasm</keyword>
<sequence>MQDFKREIALLLAEQLPEGLELDLEEMIEVPPKPEMGDYAFPCFKLAKYLRKNPVKIAEELKEKLEPRGVIADIQQIEAYINFFIKKSEFSRQVLDQVLRHPDDYGSQQIGANKTIVIDFSSPNIAKPFNIGHLRSTVIGGALKNIFEYLGYEVQGINFLGDWGTQFGKVIYAYKLWGNKVDLSQEPIKQLLKLYVKFHEEAEKNPELDEEARAWFRRLEEGNPEARKLWEKFRKITIDELKKIYDRMGIEFDEYSGESFYSKKADEVAARLEEMGLLQESEGAMIVDLSEYDMPPFIVKKKDGTTLYAVRDLAAAIDRYERFGFTQSLYVVGQEQTLHFKQVFKVLELMGYEWANRCVHVPFGLYLFSGEKMSTRKGKVIFLEEVLDEAVSRVREVIEEKNPGLEEKDKVAEMVGVGAVFFADLKNTRIKNVPFDYDKILSFEGETGPYLQYTHARITSLLKKGEEQLDLDKIDFDQLKEPEEMAVIKTVGEFPAKIQEAAQKLEPSIIAKYLISLAAAFNTFYNAHRIITDDLTLTRARLALALAVKITLRNGLKLLGIKAPDQM</sequence>
<dbReference type="EMBL" id="CP016379">
    <property type="protein sequence ID" value="AZR74187.1"/>
    <property type="molecule type" value="Genomic_DNA"/>
</dbReference>
<dbReference type="SUPFAM" id="SSF55190">
    <property type="entry name" value="Arginyl-tRNA synthetase (ArgRS), N-terminal 'additional' domain"/>
    <property type="match status" value="1"/>
</dbReference>
<dbReference type="InterPro" id="IPR008909">
    <property type="entry name" value="DALR_anticod-bd"/>
</dbReference>
<evidence type="ECO:0000256" key="11">
    <source>
        <dbReference type="RuleBase" id="RU363038"/>
    </source>
</evidence>
<comment type="similarity">
    <text evidence="2 10 11">Belongs to the class-I aminoacyl-tRNA synthetase family.</text>
</comment>
<comment type="subunit">
    <text evidence="10">Monomer.</text>
</comment>
<dbReference type="InterPro" id="IPR005148">
    <property type="entry name" value="Arg-tRNA-synth_N"/>
</dbReference>
<dbReference type="SMART" id="SM00836">
    <property type="entry name" value="DALR_1"/>
    <property type="match status" value="1"/>
</dbReference>
<dbReference type="FunFam" id="3.40.50.620:FF:000116">
    <property type="entry name" value="Arginine--tRNA ligase"/>
    <property type="match status" value="1"/>
</dbReference>
<dbReference type="GO" id="GO:0005524">
    <property type="term" value="F:ATP binding"/>
    <property type="evidence" value="ECO:0007669"/>
    <property type="project" value="UniProtKB-UniRule"/>
</dbReference>
<dbReference type="InterPro" id="IPR014729">
    <property type="entry name" value="Rossmann-like_a/b/a_fold"/>
</dbReference>
<keyword evidence="15" id="KW-1185">Reference proteome</keyword>
<evidence type="ECO:0000256" key="3">
    <source>
        <dbReference type="ARBA" id="ARBA00022490"/>
    </source>
</evidence>
<dbReference type="InterPro" id="IPR035684">
    <property type="entry name" value="ArgRS_core"/>
</dbReference>
<comment type="subcellular location">
    <subcellularLocation>
        <location evidence="1 10">Cytoplasm</location>
    </subcellularLocation>
</comment>
<feature type="domain" description="DALR anticodon binding" evidence="12">
    <location>
        <begin position="451"/>
        <end position="567"/>
    </location>
</feature>